<dbReference type="AlphaFoldDB" id="A0AAN8RTS9"/>
<dbReference type="PROSITE" id="PS50118">
    <property type="entry name" value="HMG_BOX_2"/>
    <property type="match status" value="1"/>
</dbReference>
<dbReference type="GO" id="GO:0007420">
    <property type="term" value="P:brain development"/>
    <property type="evidence" value="ECO:0007669"/>
    <property type="project" value="TreeGrafter"/>
</dbReference>
<dbReference type="InterPro" id="IPR009071">
    <property type="entry name" value="HMG_box_dom"/>
</dbReference>
<reference evidence="6 7" key="1">
    <citation type="submission" date="2023-10" db="EMBL/GenBank/DDBJ databases">
        <title>Genomes of two closely related lineages of the louse Polyplax serrata with different host specificities.</title>
        <authorList>
            <person name="Martinu J."/>
            <person name="Tarabai H."/>
            <person name="Stefka J."/>
            <person name="Hypsa V."/>
        </authorList>
    </citation>
    <scope>NUCLEOTIDE SEQUENCE [LARGE SCALE GENOMIC DNA]</scope>
    <source>
        <strain evidence="6">HR10_N</strain>
    </source>
</reference>
<dbReference type="GO" id="GO:0000978">
    <property type="term" value="F:RNA polymerase II cis-regulatory region sequence-specific DNA binding"/>
    <property type="evidence" value="ECO:0007669"/>
    <property type="project" value="TreeGrafter"/>
</dbReference>
<dbReference type="GO" id="GO:0000122">
    <property type="term" value="P:negative regulation of transcription by RNA polymerase II"/>
    <property type="evidence" value="ECO:0007669"/>
    <property type="project" value="TreeGrafter"/>
</dbReference>
<dbReference type="InterPro" id="IPR050140">
    <property type="entry name" value="SRY-related_HMG-box_TF-like"/>
</dbReference>
<evidence type="ECO:0000313" key="7">
    <source>
        <dbReference type="Proteomes" id="UP001372834"/>
    </source>
</evidence>
<dbReference type="GO" id="GO:0030182">
    <property type="term" value="P:neuron differentiation"/>
    <property type="evidence" value="ECO:0007669"/>
    <property type="project" value="TreeGrafter"/>
</dbReference>
<dbReference type="GO" id="GO:0005634">
    <property type="term" value="C:nucleus"/>
    <property type="evidence" value="ECO:0007669"/>
    <property type="project" value="UniProtKB-SubCell"/>
</dbReference>
<dbReference type="InterPro" id="IPR036910">
    <property type="entry name" value="HMG_box_dom_sf"/>
</dbReference>
<comment type="subcellular location">
    <subcellularLocation>
        <location evidence="1">Nucleus</location>
    </subcellularLocation>
</comment>
<evidence type="ECO:0000313" key="6">
    <source>
        <dbReference type="EMBL" id="KAK6622624.1"/>
    </source>
</evidence>
<dbReference type="FunFam" id="1.10.30.10:FF:000002">
    <property type="entry name" value="transcription factor Sox-2"/>
    <property type="match status" value="1"/>
</dbReference>
<name>A0AAN8RTS9_POLSC</name>
<gene>
    <name evidence="6" type="ORF">RUM43_008466</name>
</gene>
<organism evidence="6 7">
    <name type="scientific">Polyplax serrata</name>
    <name type="common">Common mouse louse</name>
    <dbReference type="NCBI Taxonomy" id="468196"/>
    <lineage>
        <taxon>Eukaryota</taxon>
        <taxon>Metazoa</taxon>
        <taxon>Ecdysozoa</taxon>
        <taxon>Arthropoda</taxon>
        <taxon>Hexapoda</taxon>
        <taxon>Insecta</taxon>
        <taxon>Pterygota</taxon>
        <taxon>Neoptera</taxon>
        <taxon>Paraneoptera</taxon>
        <taxon>Psocodea</taxon>
        <taxon>Troctomorpha</taxon>
        <taxon>Phthiraptera</taxon>
        <taxon>Anoplura</taxon>
        <taxon>Polyplacidae</taxon>
        <taxon>Polyplax</taxon>
    </lineage>
</organism>
<feature type="domain" description="HMG box" evidence="5">
    <location>
        <begin position="22"/>
        <end position="90"/>
    </location>
</feature>
<evidence type="ECO:0000256" key="2">
    <source>
        <dbReference type="ARBA" id="ARBA00023125"/>
    </source>
</evidence>
<evidence type="ECO:0000256" key="3">
    <source>
        <dbReference type="ARBA" id="ARBA00023242"/>
    </source>
</evidence>
<dbReference type="GO" id="GO:0001228">
    <property type="term" value="F:DNA-binding transcription activator activity, RNA polymerase II-specific"/>
    <property type="evidence" value="ECO:0007669"/>
    <property type="project" value="TreeGrafter"/>
</dbReference>
<dbReference type="EMBL" id="JAWJWE010000038">
    <property type="protein sequence ID" value="KAK6622624.1"/>
    <property type="molecule type" value="Genomic_DNA"/>
</dbReference>
<dbReference type="SUPFAM" id="SSF47095">
    <property type="entry name" value="HMG-box"/>
    <property type="match status" value="1"/>
</dbReference>
<feature type="DNA-binding region" description="HMG box" evidence="4">
    <location>
        <begin position="22"/>
        <end position="90"/>
    </location>
</feature>
<dbReference type="PANTHER" id="PTHR10270">
    <property type="entry name" value="SOX TRANSCRIPTION FACTOR"/>
    <property type="match status" value="1"/>
</dbReference>
<evidence type="ECO:0000256" key="4">
    <source>
        <dbReference type="PROSITE-ProRule" id="PRU00267"/>
    </source>
</evidence>
<comment type="caution">
    <text evidence="6">The sequence shown here is derived from an EMBL/GenBank/DDBJ whole genome shotgun (WGS) entry which is preliminary data.</text>
</comment>
<dbReference type="Gene3D" id="1.10.30.10">
    <property type="entry name" value="High mobility group box domain"/>
    <property type="match status" value="1"/>
</dbReference>
<keyword evidence="2 4" id="KW-0238">DNA-binding</keyword>
<dbReference type="CDD" id="cd22028">
    <property type="entry name" value="HMG-box_SoxA_SoxB_SoxG"/>
    <property type="match status" value="1"/>
</dbReference>
<dbReference type="Pfam" id="PF00505">
    <property type="entry name" value="HMG_box"/>
    <property type="match status" value="1"/>
</dbReference>
<evidence type="ECO:0000259" key="5">
    <source>
        <dbReference type="PROSITE" id="PS50118"/>
    </source>
</evidence>
<keyword evidence="3 4" id="KW-0539">Nucleus</keyword>
<accession>A0AAN8RTS9</accession>
<evidence type="ECO:0000256" key="1">
    <source>
        <dbReference type="ARBA" id="ARBA00004123"/>
    </source>
</evidence>
<dbReference type="SMART" id="SM00398">
    <property type="entry name" value="HMG"/>
    <property type="match status" value="1"/>
</dbReference>
<protein>
    <recommendedName>
        <fullName evidence="5">HMG box domain-containing protein</fullName>
    </recommendedName>
</protein>
<proteinExistence type="predicted"/>
<dbReference type="Proteomes" id="UP001372834">
    <property type="component" value="Unassembled WGS sequence"/>
</dbReference>
<sequence length="192" mass="22128">MDGYSLNIQVVEKREGQSPNHVKRPMNAFMVWSRIQRKKLAFLNPRMHNSEISKQLGIEWKRLSEGQKRPFIDEAKRLRVQHMIDHPEYKYKPRRKVKSENSERKKAGMASEKIEEVAPTATNPQEVVVPAENGENEALPPFSGFQAAFPIAFSSRGANIYLQRPTAILDEAFSGFNAYGWFINSNRCFPFE</sequence>
<dbReference type="PANTHER" id="PTHR10270:SF323">
    <property type="entry name" value="TRANSCRIPTION FACTOR SOX-14-RELATED"/>
    <property type="match status" value="1"/>
</dbReference>